<evidence type="ECO:0000259" key="4">
    <source>
        <dbReference type="Pfam" id="PF13802"/>
    </source>
</evidence>
<keyword evidence="2" id="KW-0378">Hydrolase</keyword>
<evidence type="ECO:0000256" key="1">
    <source>
        <dbReference type="ARBA" id="ARBA00007806"/>
    </source>
</evidence>
<reference evidence="6 7" key="1">
    <citation type="submission" date="2023-08" db="EMBL/GenBank/DDBJ databases">
        <title>Black Yeasts Isolated from many extreme environments.</title>
        <authorList>
            <person name="Coleine C."/>
            <person name="Stajich J.E."/>
            <person name="Selbmann L."/>
        </authorList>
    </citation>
    <scope>NUCLEOTIDE SEQUENCE [LARGE SCALE GENOMIC DNA]</scope>
    <source>
        <strain evidence="6 7">CCFEE 5935</strain>
    </source>
</reference>
<dbReference type="Proteomes" id="UP001337655">
    <property type="component" value="Unassembled WGS sequence"/>
</dbReference>
<dbReference type="GO" id="GO:0004553">
    <property type="term" value="F:hydrolase activity, hydrolyzing O-glycosyl compounds"/>
    <property type="evidence" value="ECO:0007669"/>
    <property type="project" value="InterPro"/>
</dbReference>
<keyword evidence="7" id="KW-1185">Reference proteome</keyword>
<dbReference type="GeneID" id="89927219"/>
<protein>
    <submittedName>
        <fullName evidence="6">Uncharacterized protein</fullName>
    </submittedName>
</protein>
<dbReference type="Pfam" id="PF01055">
    <property type="entry name" value="Glyco_hydro_31_2nd"/>
    <property type="match status" value="1"/>
</dbReference>
<accession>A0AAV9PDY5</accession>
<dbReference type="CDD" id="cd06591">
    <property type="entry name" value="GH31_xylosidase_XylS"/>
    <property type="match status" value="1"/>
</dbReference>
<sequence>MSGWGAEVLPGFSTDKTALNYHYDAEQVRIEPWGPNALRVRASRLPGKNKFPDEDWALSIPPPKTEPQIDLHTDHATITNGSIKANISLYGKITIANTETGKVLLEEYARHRRDKADPKCSALDVEARDFNPTRGGDYHLTMRFESLDPDEKVCGMGQYQQGLLNLKGQDLELAQRNSQASVPFMVSSLGYGLLWNQPAVGRAVFGLNTMSFEAYQTQHLDYWIVAGDTPASIVRAYGSVTGTVPMMPEYGIGYWQSKCRYMTQEEVLKVAKEYHERQLPIDVLVIDFFHWKKQGDFNFDTRLWPDPAELVKRCDEMGIKLMVSIWPTMQQDNEHYPKALQAGYLVQQHKGLRTLMDFRANCGLVDFTNPEAREFVWDICKKNYYDHGFQSFWLDEAEPEMSVYDFDNIRFWNGNQLSVGNAYPRDFLRTFYEGMTNAGQEKVVNLIRCAWAGSQKYGALVWSGDTASSFKSFRDQVAAGLNMGMAGGFHGGDGTSPAFHELLGRWFFFGAFSPIFRMHGDREHGTEGSTVGSVQGSGGDNEVWSFGPQVYDICVKYLKLRELLRDYIRGLMKEAHENGSPIIRPMFYEFPQDERCWQRSCEDQYMFGDRYLVAPVMTEGAAGRSVYLPGGSKWQRVDETTGNGHGESLDGGQRIEVHAPWTESNPLFVREQ</sequence>
<feature type="domain" description="Glycoside hydrolase family 31 TIM barrel" evidence="3">
    <location>
        <begin position="245"/>
        <end position="568"/>
    </location>
</feature>
<dbReference type="InterPro" id="IPR000322">
    <property type="entry name" value="Glyco_hydro_31_TIM"/>
</dbReference>
<dbReference type="GO" id="GO:0005975">
    <property type="term" value="P:carbohydrate metabolic process"/>
    <property type="evidence" value="ECO:0007669"/>
    <property type="project" value="InterPro"/>
</dbReference>
<dbReference type="InterPro" id="IPR011013">
    <property type="entry name" value="Gal_mutarotase_sf_dom"/>
</dbReference>
<evidence type="ECO:0000259" key="3">
    <source>
        <dbReference type="Pfam" id="PF01055"/>
    </source>
</evidence>
<proteinExistence type="inferred from homology"/>
<dbReference type="Gene3D" id="2.60.40.1180">
    <property type="entry name" value="Golgi alpha-mannosidase II"/>
    <property type="match status" value="1"/>
</dbReference>
<dbReference type="SUPFAM" id="SSF51011">
    <property type="entry name" value="Glycosyl hydrolase domain"/>
    <property type="match status" value="1"/>
</dbReference>
<dbReference type="CDD" id="cd14752">
    <property type="entry name" value="GH31_N"/>
    <property type="match status" value="1"/>
</dbReference>
<dbReference type="PANTHER" id="PTHR43863:SF2">
    <property type="entry name" value="MALTASE-GLUCOAMYLASE"/>
    <property type="match status" value="1"/>
</dbReference>
<dbReference type="AlphaFoldDB" id="A0AAV9PDY5"/>
<dbReference type="Pfam" id="PF21365">
    <property type="entry name" value="Glyco_hydro_31_3rd"/>
    <property type="match status" value="1"/>
</dbReference>
<organism evidence="6 7">
    <name type="scientific">Saxophila tyrrhenica</name>
    <dbReference type="NCBI Taxonomy" id="1690608"/>
    <lineage>
        <taxon>Eukaryota</taxon>
        <taxon>Fungi</taxon>
        <taxon>Dikarya</taxon>
        <taxon>Ascomycota</taxon>
        <taxon>Pezizomycotina</taxon>
        <taxon>Dothideomycetes</taxon>
        <taxon>Dothideomycetidae</taxon>
        <taxon>Mycosphaerellales</taxon>
        <taxon>Extremaceae</taxon>
        <taxon>Saxophila</taxon>
    </lineage>
</organism>
<feature type="domain" description="Glycoside hydrolase family 31 N-terminal" evidence="4">
    <location>
        <begin position="28"/>
        <end position="199"/>
    </location>
</feature>
<evidence type="ECO:0000313" key="6">
    <source>
        <dbReference type="EMBL" id="KAK5169900.1"/>
    </source>
</evidence>
<dbReference type="Gene3D" id="2.60.40.1760">
    <property type="entry name" value="glycosyl hydrolase (family 31)"/>
    <property type="match status" value="1"/>
</dbReference>
<dbReference type="InterPro" id="IPR048395">
    <property type="entry name" value="Glyco_hydro_31_C"/>
</dbReference>
<dbReference type="InterPro" id="IPR017853">
    <property type="entry name" value="GH"/>
</dbReference>
<name>A0AAV9PDY5_9PEZI</name>
<evidence type="ECO:0000259" key="5">
    <source>
        <dbReference type="Pfam" id="PF21365"/>
    </source>
</evidence>
<comment type="similarity">
    <text evidence="1 2">Belongs to the glycosyl hydrolase 31 family.</text>
</comment>
<comment type="caution">
    <text evidence="6">The sequence shown here is derived from an EMBL/GenBank/DDBJ whole genome shotgun (WGS) entry which is preliminary data.</text>
</comment>
<keyword evidence="2" id="KW-0326">Glycosidase</keyword>
<dbReference type="PANTHER" id="PTHR43863">
    <property type="entry name" value="HYDROLASE, PUTATIVE (AFU_ORTHOLOGUE AFUA_1G03140)-RELATED"/>
    <property type="match status" value="1"/>
</dbReference>
<dbReference type="InterPro" id="IPR051816">
    <property type="entry name" value="Glycosyl_Hydrolase_31"/>
</dbReference>
<evidence type="ECO:0000256" key="2">
    <source>
        <dbReference type="RuleBase" id="RU361185"/>
    </source>
</evidence>
<dbReference type="EMBL" id="JAVRRT010000008">
    <property type="protein sequence ID" value="KAK5169900.1"/>
    <property type="molecule type" value="Genomic_DNA"/>
</dbReference>
<feature type="domain" description="Glycosyl hydrolase family 31 C-terminal" evidence="5">
    <location>
        <begin position="579"/>
        <end position="671"/>
    </location>
</feature>
<dbReference type="RefSeq" id="XP_064659246.1">
    <property type="nucleotide sequence ID" value="XM_064803121.1"/>
</dbReference>
<dbReference type="InterPro" id="IPR025887">
    <property type="entry name" value="Glyco_hydro_31_N_dom"/>
</dbReference>
<evidence type="ECO:0000313" key="7">
    <source>
        <dbReference type="Proteomes" id="UP001337655"/>
    </source>
</evidence>
<dbReference type="Pfam" id="PF13802">
    <property type="entry name" value="Gal_mutarotas_2"/>
    <property type="match status" value="1"/>
</dbReference>
<dbReference type="Gene3D" id="3.20.20.80">
    <property type="entry name" value="Glycosidases"/>
    <property type="match status" value="1"/>
</dbReference>
<dbReference type="InterPro" id="IPR013780">
    <property type="entry name" value="Glyco_hydro_b"/>
</dbReference>
<dbReference type="GO" id="GO:0030246">
    <property type="term" value="F:carbohydrate binding"/>
    <property type="evidence" value="ECO:0007669"/>
    <property type="project" value="InterPro"/>
</dbReference>
<dbReference type="SUPFAM" id="SSF51445">
    <property type="entry name" value="(Trans)glycosidases"/>
    <property type="match status" value="1"/>
</dbReference>
<gene>
    <name evidence="6" type="ORF">LTR77_005878</name>
</gene>
<dbReference type="SUPFAM" id="SSF74650">
    <property type="entry name" value="Galactose mutarotase-like"/>
    <property type="match status" value="1"/>
</dbReference>